<dbReference type="NCBIfam" id="NF003933">
    <property type="entry name" value="PRK05444.2-2"/>
    <property type="match status" value="1"/>
</dbReference>
<organism evidence="12 13">
    <name type="scientific">Leptospira inadai serovar Lyme</name>
    <dbReference type="NCBI Taxonomy" id="293084"/>
    <lineage>
        <taxon>Bacteria</taxon>
        <taxon>Pseudomonadati</taxon>
        <taxon>Spirochaetota</taxon>
        <taxon>Spirochaetia</taxon>
        <taxon>Leptospirales</taxon>
        <taxon>Leptospiraceae</taxon>
        <taxon>Leptospira</taxon>
    </lineage>
</organism>
<keyword evidence="5 10" id="KW-0479">Metal-binding</keyword>
<evidence type="ECO:0000256" key="5">
    <source>
        <dbReference type="ARBA" id="ARBA00022723"/>
    </source>
</evidence>
<evidence type="ECO:0000256" key="7">
    <source>
        <dbReference type="ARBA" id="ARBA00022977"/>
    </source>
</evidence>
<proteinExistence type="inferred from homology"/>
<feature type="binding site" evidence="10">
    <location>
        <begin position="118"/>
        <end position="120"/>
    </location>
    <ligand>
        <name>thiamine diphosphate</name>
        <dbReference type="ChEBI" id="CHEBI:58937"/>
    </ligand>
</feature>
<dbReference type="PANTHER" id="PTHR43322:SF5">
    <property type="entry name" value="1-DEOXY-D-XYLULOSE-5-PHOSPHATE SYNTHASE, CHLOROPLASTIC"/>
    <property type="match status" value="1"/>
</dbReference>
<accession>A0ABX4YMH5</accession>
<evidence type="ECO:0000256" key="8">
    <source>
        <dbReference type="ARBA" id="ARBA00023052"/>
    </source>
</evidence>
<feature type="binding site" evidence="10">
    <location>
        <position position="371"/>
    </location>
    <ligand>
        <name>thiamine diphosphate</name>
        <dbReference type="ChEBI" id="CHEBI:58937"/>
    </ligand>
</feature>
<dbReference type="InterPro" id="IPR029061">
    <property type="entry name" value="THDP-binding"/>
</dbReference>
<dbReference type="Proteomes" id="UP000094669">
    <property type="component" value="Unassembled WGS sequence"/>
</dbReference>
<dbReference type="InterPro" id="IPR049557">
    <property type="entry name" value="Transketolase_CS"/>
</dbReference>
<feature type="binding site" evidence="10">
    <location>
        <position position="289"/>
    </location>
    <ligand>
        <name>thiamine diphosphate</name>
        <dbReference type="ChEBI" id="CHEBI:58937"/>
    </ligand>
</feature>
<evidence type="ECO:0000256" key="9">
    <source>
        <dbReference type="ARBA" id="ARBA00023229"/>
    </source>
</evidence>
<feature type="binding site" evidence="10">
    <location>
        <position position="178"/>
    </location>
    <ligand>
        <name>thiamine diphosphate</name>
        <dbReference type="ChEBI" id="CHEBI:58937"/>
    </ligand>
</feature>
<dbReference type="HAMAP" id="MF_00315">
    <property type="entry name" value="DXP_synth"/>
    <property type="match status" value="1"/>
</dbReference>
<dbReference type="Gene3D" id="3.40.50.970">
    <property type="match status" value="2"/>
</dbReference>
<sequence>MQQQQPNLDGIRIPADLRKLPLEELPRLCAEVRNYIIDTLSGIGGHFASNLGVVELTVALHYVFDTPNDRLIWDVGHQTYPHKILTGRKDKLSTVRKFKGLSGFPKREESVYDLYNTGHAGTSISQALGEAVARDLTGKNYNVVAIIGDASIATGMALEALNHAGHLKKDLLVILNDNYMSISKNVGSISSYLNNIISSHFYLNWKRIFYTFLKWFPIVGPAMESFFKKVEKGFKDVFTPGGLFEDLGFGYIGPEDGHDVIRLVTMLRKLKTMKGPVLFHVITQKGKGYSPAEKDPIKYHGVTPFRKEDGAMDSGDDSKISYSKIVGKVLTQLTEKNPKIAAITPAMIEGSGLGEYVAKFPDHVFDVGIAEQHSVAFAGAMTNGDIIPYMCIYSTFLTRAMDQLVEDVSLMNLPVRFVIDRAGCVGPDGETHQGLFDLNYLLSLPNMDVFVPSSGQDLVDSLRFLETYDKSPIAIRFPKASVDISGLDFSSKLELNPGSFRVLRRGSDIAILSIGSMLDEAKKAAAFLENEGLSVALIDLVWLRPLGKEALDEELSKVRYFTILDESYVDGGASGYLLNRISPEYLSRFLKTFGFPSEPIHHGERKEIFLEYGLDGAAIARSLLGLVKKEVMHGKHN</sequence>
<dbReference type="Pfam" id="PF02780">
    <property type="entry name" value="Transketolase_C"/>
    <property type="match status" value="1"/>
</dbReference>
<comment type="caution">
    <text evidence="12">The sequence shown here is derived from an EMBL/GenBank/DDBJ whole genome shotgun (WGS) entry which is preliminary data.</text>
</comment>
<evidence type="ECO:0000256" key="2">
    <source>
        <dbReference type="ARBA" id="ARBA00011081"/>
    </source>
</evidence>
<evidence type="ECO:0000256" key="4">
    <source>
        <dbReference type="ARBA" id="ARBA00022679"/>
    </source>
</evidence>
<comment type="function">
    <text evidence="10">Catalyzes the acyloin condensation reaction between C atoms 2 and 3 of pyruvate and glyceraldehyde 3-phosphate to yield 1-deoxy-D-xylulose-5-phosphate (DXP).</text>
</comment>
<comment type="similarity">
    <text evidence="2 10">Belongs to the transketolase family. DXPS subfamily.</text>
</comment>
<dbReference type="InterPro" id="IPR033248">
    <property type="entry name" value="Transketolase_C"/>
</dbReference>
<keyword evidence="13" id="KW-1185">Reference proteome</keyword>
<keyword evidence="8 10" id="KW-0786">Thiamine pyrophosphate</keyword>
<dbReference type="InterPro" id="IPR005475">
    <property type="entry name" value="Transketolase-like_Pyr-bd"/>
</dbReference>
<dbReference type="EC" id="2.2.1.7" evidence="10"/>
<keyword evidence="7 10" id="KW-0784">Thiamine biosynthesis</keyword>
<dbReference type="EMBL" id="MCRM02000002">
    <property type="protein sequence ID" value="PNV76409.1"/>
    <property type="molecule type" value="Genomic_DNA"/>
</dbReference>
<feature type="binding site" evidence="10">
    <location>
        <position position="149"/>
    </location>
    <ligand>
        <name>Mg(2+)</name>
        <dbReference type="ChEBI" id="CHEBI:18420"/>
    </ligand>
</feature>
<evidence type="ECO:0000256" key="10">
    <source>
        <dbReference type="HAMAP-Rule" id="MF_00315"/>
    </source>
</evidence>
<dbReference type="SUPFAM" id="SSF52922">
    <property type="entry name" value="TK C-terminal domain-like"/>
    <property type="match status" value="1"/>
</dbReference>
<feature type="domain" description="Transketolase-like pyrimidine-binding" evidence="11">
    <location>
        <begin position="320"/>
        <end position="484"/>
    </location>
</feature>
<dbReference type="PROSITE" id="PS00801">
    <property type="entry name" value="TRANSKETOLASE_1"/>
    <property type="match status" value="1"/>
</dbReference>
<dbReference type="SUPFAM" id="SSF52518">
    <property type="entry name" value="Thiamin diphosphate-binding fold (THDP-binding)"/>
    <property type="match status" value="2"/>
</dbReference>
<evidence type="ECO:0000313" key="13">
    <source>
        <dbReference type="Proteomes" id="UP000094669"/>
    </source>
</evidence>
<dbReference type="InterPro" id="IPR005477">
    <property type="entry name" value="Dxylulose-5-P_synthase"/>
</dbReference>
<dbReference type="RefSeq" id="WP_010418102.1">
    <property type="nucleotide sequence ID" value="NZ_MCRM02000002.1"/>
</dbReference>
<comment type="subunit">
    <text evidence="3 10">Homodimer.</text>
</comment>
<comment type="cofactor">
    <cofactor evidence="10">
        <name>Mg(2+)</name>
        <dbReference type="ChEBI" id="CHEBI:18420"/>
    </cofactor>
    <text evidence="10">Binds 1 Mg(2+) ion per subunit.</text>
</comment>
<evidence type="ECO:0000313" key="12">
    <source>
        <dbReference type="EMBL" id="PNV76409.1"/>
    </source>
</evidence>
<feature type="binding site" evidence="10">
    <location>
        <position position="77"/>
    </location>
    <ligand>
        <name>thiamine diphosphate</name>
        <dbReference type="ChEBI" id="CHEBI:58937"/>
    </ligand>
</feature>
<dbReference type="Pfam" id="PF13292">
    <property type="entry name" value="DXP_synthase_N"/>
    <property type="match status" value="1"/>
</dbReference>
<protein>
    <recommendedName>
        <fullName evidence="10">1-deoxy-D-xylulose-5-phosphate synthase</fullName>
        <ecNumber evidence="10">2.2.1.7</ecNumber>
    </recommendedName>
    <alternativeName>
        <fullName evidence="10">1-deoxyxylulose-5-phosphate synthase</fullName>
        <shortName evidence="10">DXP synthase</shortName>
        <shortName evidence="10">DXPS</shortName>
    </alternativeName>
</protein>
<dbReference type="InterPro" id="IPR009014">
    <property type="entry name" value="Transketo_C/PFOR_II"/>
</dbReference>
<name>A0ABX4YMH5_9LEPT</name>
<keyword evidence="6 10" id="KW-0460">Magnesium</keyword>
<dbReference type="CDD" id="cd07033">
    <property type="entry name" value="TPP_PYR_DXS_TK_like"/>
    <property type="match status" value="1"/>
</dbReference>
<feature type="binding site" evidence="10">
    <location>
        <position position="178"/>
    </location>
    <ligand>
        <name>Mg(2+)</name>
        <dbReference type="ChEBI" id="CHEBI:18420"/>
    </ligand>
</feature>
<evidence type="ECO:0000256" key="6">
    <source>
        <dbReference type="ARBA" id="ARBA00022842"/>
    </source>
</evidence>
<dbReference type="NCBIfam" id="TIGR00204">
    <property type="entry name" value="dxs"/>
    <property type="match status" value="1"/>
</dbReference>
<dbReference type="CDD" id="cd02007">
    <property type="entry name" value="TPP_DXS"/>
    <property type="match status" value="1"/>
</dbReference>
<dbReference type="SMART" id="SM00861">
    <property type="entry name" value="Transket_pyr"/>
    <property type="match status" value="1"/>
</dbReference>
<keyword evidence="4 10" id="KW-0808">Transferase</keyword>
<comment type="pathway">
    <text evidence="1 10">Metabolic intermediate biosynthesis; 1-deoxy-D-xylulose 5-phosphate biosynthesis; 1-deoxy-D-xylulose 5-phosphate from D-glyceraldehyde 3-phosphate and pyruvate: step 1/1.</text>
</comment>
<evidence type="ECO:0000259" key="11">
    <source>
        <dbReference type="SMART" id="SM00861"/>
    </source>
</evidence>
<evidence type="ECO:0000256" key="1">
    <source>
        <dbReference type="ARBA" id="ARBA00004980"/>
    </source>
</evidence>
<feature type="binding site" evidence="10">
    <location>
        <begin position="150"/>
        <end position="151"/>
    </location>
    <ligand>
        <name>thiamine diphosphate</name>
        <dbReference type="ChEBI" id="CHEBI:58937"/>
    </ligand>
</feature>
<comment type="cofactor">
    <cofactor evidence="10">
        <name>thiamine diphosphate</name>
        <dbReference type="ChEBI" id="CHEBI:58937"/>
    </cofactor>
    <text evidence="10">Binds 1 thiamine pyrophosphate per subunit.</text>
</comment>
<dbReference type="PANTHER" id="PTHR43322">
    <property type="entry name" value="1-D-DEOXYXYLULOSE 5-PHOSPHATE SYNTHASE-RELATED"/>
    <property type="match status" value="1"/>
</dbReference>
<evidence type="ECO:0000256" key="3">
    <source>
        <dbReference type="ARBA" id="ARBA00011738"/>
    </source>
</evidence>
<keyword evidence="9 10" id="KW-0414">Isoprene biosynthesis</keyword>
<comment type="catalytic activity">
    <reaction evidence="10">
        <text>D-glyceraldehyde 3-phosphate + pyruvate + H(+) = 1-deoxy-D-xylulose 5-phosphate + CO2</text>
        <dbReference type="Rhea" id="RHEA:12605"/>
        <dbReference type="ChEBI" id="CHEBI:15361"/>
        <dbReference type="ChEBI" id="CHEBI:15378"/>
        <dbReference type="ChEBI" id="CHEBI:16526"/>
        <dbReference type="ChEBI" id="CHEBI:57792"/>
        <dbReference type="ChEBI" id="CHEBI:59776"/>
        <dbReference type="EC" id="2.2.1.7"/>
    </reaction>
</comment>
<dbReference type="Gene3D" id="3.40.50.920">
    <property type="match status" value="1"/>
</dbReference>
<dbReference type="Pfam" id="PF02779">
    <property type="entry name" value="Transket_pyr"/>
    <property type="match status" value="1"/>
</dbReference>
<reference evidence="12" key="1">
    <citation type="submission" date="2018-01" db="EMBL/GenBank/DDBJ databases">
        <title>Genomic characterization of Leptospira inadai serogroup Lyme isolated from captured rat in Brazil and comparative analysis with human reference strain.</title>
        <authorList>
            <person name="Moreno L.Z."/>
            <person name="Loureiro A.P."/>
            <person name="Miraglia F."/>
            <person name="Kremer F.S."/>
            <person name="Eslabao M.R."/>
            <person name="Dellagostin O.A."/>
            <person name="Lilenbaum W."/>
            <person name="Moreno A.M."/>
        </authorList>
    </citation>
    <scope>NUCLEOTIDE SEQUENCE [LARGE SCALE GENOMIC DNA]</scope>
    <source>
        <strain evidence="12">M34/99</strain>
    </source>
</reference>
<gene>
    <name evidence="10 12" type="primary">dxs</name>
    <name evidence="12" type="ORF">BES34_002045</name>
</gene>